<dbReference type="GO" id="GO:0005506">
    <property type="term" value="F:iron ion binding"/>
    <property type="evidence" value="ECO:0007669"/>
    <property type="project" value="UniProtKB-ARBA"/>
</dbReference>
<name>A0A417YI26_9BACI</name>
<dbReference type="PANTHER" id="PTHR20883">
    <property type="entry name" value="PHYTANOYL-COA DIOXYGENASE DOMAIN CONTAINING 1"/>
    <property type="match status" value="1"/>
</dbReference>
<dbReference type="Gene3D" id="2.60.120.620">
    <property type="entry name" value="q2cbj1_9rhob like domain"/>
    <property type="match status" value="1"/>
</dbReference>
<keyword evidence="1" id="KW-0223">Dioxygenase</keyword>
<gene>
    <name evidence="1" type="ORF">D1B32_09505</name>
</gene>
<dbReference type="EMBL" id="QWEH01000005">
    <property type="protein sequence ID" value="RHW32557.1"/>
    <property type="molecule type" value="Genomic_DNA"/>
</dbReference>
<dbReference type="GO" id="GO:0016706">
    <property type="term" value="F:2-oxoglutarate-dependent dioxygenase activity"/>
    <property type="evidence" value="ECO:0007669"/>
    <property type="project" value="UniProtKB-ARBA"/>
</dbReference>
<dbReference type="OrthoDB" id="9814777at2"/>
<comment type="caution">
    <text evidence="1">The sequence shown here is derived from an EMBL/GenBank/DDBJ whole genome shotgun (WGS) entry which is preliminary data.</text>
</comment>
<dbReference type="InterPro" id="IPR008775">
    <property type="entry name" value="Phytyl_CoA_dOase-like"/>
</dbReference>
<organism evidence="1 2">
    <name type="scientific">Oceanobacillus profundus</name>
    <dbReference type="NCBI Taxonomy" id="372463"/>
    <lineage>
        <taxon>Bacteria</taxon>
        <taxon>Bacillati</taxon>
        <taxon>Bacillota</taxon>
        <taxon>Bacilli</taxon>
        <taxon>Bacillales</taxon>
        <taxon>Bacillaceae</taxon>
        <taxon>Oceanobacillus</taxon>
    </lineage>
</organism>
<keyword evidence="2" id="KW-1185">Reference proteome</keyword>
<protein>
    <submittedName>
        <fullName evidence="1">Phytanoyl-CoA dioxygenase family protein</fullName>
    </submittedName>
</protein>
<dbReference type="Proteomes" id="UP000285456">
    <property type="component" value="Unassembled WGS sequence"/>
</dbReference>
<proteinExistence type="predicted"/>
<dbReference type="RefSeq" id="WP_118889194.1">
    <property type="nucleotide sequence ID" value="NZ_PHUT01000005.1"/>
</dbReference>
<keyword evidence="1" id="KW-0560">Oxidoreductase</keyword>
<sequence length="249" mass="28490">MFSTKGSLSHEFNENGHIFIKGLVDKQEIKHLEKEIELVLQDLSQKELSDSERDDFSKGFLEVTNLWTRSETIRNFVHSPLLAEVAAKLLGVDGVRLHYDCILFKKPKSNSTPWHQDQVAWPLDTDNTITLWLPLNKISEKIGSLKFINGSQKFGELSLRKAIREGLKEINYGCLEIGDVTFHKGWTLHSADSNTFHETRKAFAIVYYADGARLTKPKQNIKQDFYKFFPGIEIGGYANSNLNPLLYKE</sequence>
<accession>A0A417YI26</accession>
<dbReference type="Pfam" id="PF05721">
    <property type="entry name" value="PhyH"/>
    <property type="match status" value="1"/>
</dbReference>
<reference evidence="1 2" key="1">
    <citation type="journal article" date="2007" name="Int. J. Syst. Evol. Microbiol.">
        <title>Oceanobacillus profundus sp. nov., isolated from a deep-sea sediment core.</title>
        <authorList>
            <person name="Kim Y.G."/>
            <person name="Choi D.H."/>
            <person name="Hyun S."/>
            <person name="Cho B.C."/>
        </authorList>
    </citation>
    <scope>NUCLEOTIDE SEQUENCE [LARGE SCALE GENOMIC DNA]</scope>
    <source>
        <strain evidence="1 2">DSM 18246</strain>
    </source>
</reference>
<dbReference type="SUPFAM" id="SSF51197">
    <property type="entry name" value="Clavaminate synthase-like"/>
    <property type="match status" value="1"/>
</dbReference>
<dbReference type="PANTHER" id="PTHR20883:SF49">
    <property type="entry name" value="PHYTANOYL-COA DIOXYGENASE"/>
    <property type="match status" value="1"/>
</dbReference>
<evidence type="ECO:0000313" key="1">
    <source>
        <dbReference type="EMBL" id="RHW32557.1"/>
    </source>
</evidence>
<evidence type="ECO:0000313" key="2">
    <source>
        <dbReference type="Proteomes" id="UP000285456"/>
    </source>
</evidence>
<dbReference type="AlphaFoldDB" id="A0A417YI26"/>